<feature type="compositionally biased region" description="Basic residues" evidence="19">
    <location>
        <begin position="134"/>
        <end position="144"/>
    </location>
</feature>
<dbReference type="FunFam" id="3.30.40.10:FF:000172">
    <property type="entry name" value="E3 ubiquitin-protein ligase RAD18"/>
    <property type="match status" value="1"/>
</dbReference>
<dbReference type="PROSITE" id="PS51908">
    <property type="entry name" value="ZF_UBZ4"/>
    <property type="match status" value="1"/>
</dbReference>
<evidence type="ECO:0000256" key="6">
    <source>
        <dbReference type="ARBA" id="ARBA00015551"/>
    </source>
</evidence>
<evidence type="ECO:0000256" key="9">
    <source>
        <dbReference type="ARBA" id="ARBA00022763"/>
    </source>
</evidence>
<dbReference type="GO" id="GO:0003697">
    <property type="term" value="F:single-stranded DNA binding"/>
    <property type="evidence" value="ECO:0007669"/>
    <property type="project" value="UniProtKB-UniRule"/>
</dbReference>
<protein>
    <recommendedName>
        <fullName evidence="6 18">Postreplication repair E3 ubiquitin-protein ligase RAD18</fullName>
        <ecNumber evidence="5 18">2.3.2.27</ecNumber>
    </recommendedName>
    <alternativeName>
        <fullName evidence="18">RING-type E3 ubiquitin transferase RAD18</fullName>
    </alternativeName>
</protein>
<evidence type="ECO:0000256" key="11">
    <source>
        <dbReference type="ARBA" id="ARBA00022786"/>
    </source>
</evidence>
<dbReference type="InterPro" id="IPR003034">
    <property type="entry name" value="SAP_dom"/>
</dbReference>
<evidence type="ECO:0000256" key="3">
    <source>
        <dbReference type="ARBA" id="ARBA00004906"/>
    </source>
</evidence>
<evidence type="ECO:0000313" key="24">
    <source>
        <dbReference type="Proteomes" id="UP000887226"/>
    </source>
</evidence>
<dbReference type="Proteomes" id="UP000887226">
    <property type="component" value="Unassembled WGS sequence"/>
</dbReference>
<dbReference type="GO" id="GO:0097505">
    <property type="term" value="C:Rad6-Rad18 complex"/>
    <property type="evidence" value="ECO:0007669"/>
    <property type="project" value="TreeGrafter"/>
</dbReference>
<feature type="compositionally biased region" description="Polar residues" evidence="19">
    <location>
        <begin position="439"/>
        <end position="459"/>
    </location>
</feature>
<evidence type="ECO:0000256" key="13">
    <source>
        <dbReference type="ARBA" id="ARBA00023125"/>
    </source>
</evidence>
<dbReference type="Gene3D" id="3.30.40.10">
    <property type="entry name" value="Zinc/RING finger domain, C3HC4 (zinc finger)"/>
    <property type="match status" value="1"/>
</dbReference>
<dbReference type="PANTHER" id="PTHR14134:SF2">
    <property type="entry name" value="E3 UBIQUITIN-PROTEIN LIGASE RAD18"/>
    <property type="match status" value="1"/>
</dbReference>
<evidence type="ECO:0000256" key="2">
    <source>
        <dbReference type="ARBA" id="ARBA00004123"/>
    </source>
</evidence>
<comment type="function">
    <text evidence="18">E3 RING-finger protein, member of the UBC2/RAD6 epistasis group. Associates to the E2 ubiquitin conjugating enzyme UBC2/RAD6 to form the UBC2-RAD18 ubiquitin ligase complex involved in postreplicative repair (PRR) of damaged DNA.</text>
</comment>
<keyword evidence="11 18" id="KW-0833">Ubl conjugation pathway</keyword>
<dbReference type="GO" id="GO:0061630">
    <property type="term" value="F:ubiquitin protein ligase activity"/>
    <property type="evidence" value="ECO:0007669"/>
    <property type="project" value="UniProtKB-UniRule"/>
</dbReference>
<comment type="subcellular location">
    <subcellularLocation>
        <location evidence="2 18">Nucleus</location>
    </subcellularLocation>
</comment>
<dbReference type="GO" id="GO:0008270">
    <property type="term" value="F:zinc ion binding"/>
    <property type="evidence" value="ECO:0007669"/>
    <property type="project" value="UniProtKB-KW"/>
</dbReference>
<evidence type="ECO:0000256" key="4">
    <source>
        <dbReference type="ARBA" id="ARBA00009506"/>
    </source>
</evidence>
<feature type="compositionally biased region" description="Polar residues" evidence="19">
    <location>
        <begin position="407"/>
        <end position="429"/>
    </location>
</feature>
<evidence type="ECO:0000256" key="14">
    <source>
        <dbReference type="ARBA" id="ARBA00023204"/>
    </source>
</evidence>
<dbReference type="SMART" id="SM00184">
    <property type="entry name" value="RING"/>
    <property type="match status" value="1"/>
</dbReference>
<dbReference type="SUPFAM" id="SSF57850">
    <property type="entry name" value="RING/U-box"/>
    <property type="match status" value="1"/>
</dbReference>
<dbReference type="OrthoDB" id="9049620at2759"/>
<evidence type="ECO:0000256" key="10">
    <source>
        <dbReference type="ARBA" id="ARBA00022771"/>
    </source>
</evidence>
<feature type="compositionally biased region" description="Acidic residues" evidence="19">
    <location>
        <begin position="155"/>
        <end position="167"/>
    </location>
</feature>
<evidence type="ECO:0000256" key="12">
    <source>
        <dbReference type="ARBA" id="ARBA00022833"/>
    </source>
</evidence>
<dbReference type="NCBIfam" id="TIGR00599">
    <property type="entry name" value="rad18"/>
    <property type="match status" value="1"/>
</dbReference>
<evidence type="ECO:0000256" key="18">
    <source>
        <dbReference type="RuleBase" id="RU368093"/>
    </source>
</evidence>
<gene>
    <name evidence="23" type="ORF">BJ878DRAFT_104254</name>
</gene>
<dbReference type="EC" id="2.3.2.27" evidence="5 18"/>
<comment type="similarity">
    <text evidence="4 18">Belongs to the RAD18 family.</text>
</comment>
<comment type="subunit">
    <text evidence="18">Interacts with E2 UBC2, forming a complex with ubiquitin ligase activity.</text>
</comment>
<feature type="domain" description="RING-type" evidence="20">
    <location>
        <begin position="33"/>
        <end position="71"/>
    </location>
</feature>
<dbReference type="PROSITE" id="PS50800">
    <property type="entry name" value="SAP"/>
    <property type="match status" value="1"/>
</dbReference>
<keyword evidence="15 18" id="KW-0539">Nucleus</keyword>
<reference evidence="23" key="1">
    <citation type="journal article" date="2021" name="IMA Fungus">
        <title>Genomic characterization of three marine fungi, including Emericellopsis atlantica sp. nov. with signatures of a generalist lifestyle and marine biomass degradation.</title>
        <authorList>
            <person name="Hagestad O.C."/>
            <person name="Hou L."/>
            <person name="Andersen J.H."/>
            <person name="Hansen E.H."/>
            <person name="Altermark B."/>
            <person name="Li C."/>
            <person name="Kuhnert E."/>
            <person name="Cox R.J."/>
            <person name="Crous P.W."/>
            <person name="Spatafora J.W."/>
            <person name="Lail K."/>
            <person name="Amirebrahimi M."/>
            <person name="Lipzen A."/>
            <person name="Pangilinan J."/>
            <person name="Andreopoulos W."/>
            <person name="Hayes R.D."/>
            <person name="Ng V."/>
            <person name="Grigoriev I.V."/>
            <person name="Jackson S.A."/>
            <person name="Sutton T.D.S."/>
            <person name="Dobson A.D.W."/>
            <person name="Rama T."/>
        </authorList>
    </citation>
    <scope>NUCLEOTIDE SEQUENCE</scope>
    <source>
        <strain evidence="23">TRa3180A</strain>
    </source>
</reference>
<keyword evidence="10 16" id="KW-0863">Zinc-finger</keyword>
<dbReference type="InterPro" id="IPR013083">
    <property type="entry name" value="Znf_RING/FYVE/PHD"/>
</dbReference>
<keyword evidence="24" id="KW-1185">Reference proteome</keyword>
<evidence type="ECO:0000256" key="17">
    <source>
        <dbReference type="PROSITE-ProRule" id="PRU01256"/>
    </source>
</evidence>
<keyword evidence="12 18" id="KW-0862">Zinc</keyword>
<feature type="region of interest" description="Disordered" evidence="19">
    <location>
        <begin position="121"/>
        <end position="167"/>
    </location>
</feature>
<evidence type="ECO:0000256" key="16">
    <source>
        <dbReference type="PROSITE-ProRule" id="PRU00175"/>
    </source>
</evidence>
<dbReference type="SMART" id="SM00734">
    <property type="entry name" value="ZnF_Rad18"/>
    <property type="match status" value="1"/>
</dbReference>
<evidence type="ECO:0000259" key="22">
    <source>
        <dbReference type="PROSITE" id="PS51908"/>
    </source>
</evidence>
<organism evidence="23 24">
    <name type="scientific">Calycina marina</name>
    <dbReference type="NCBI Taxonomy" id="1763456"/>
    <lineage>
        <taxon>Eukaryota</taxon>
        <taxon>Fungi</taxon>
        <taxon>Dikarya</taxon>
        <taxon>Ascomycota</taxon>
        <taxon>Pezizomycotina</taxon>
        <taxon>Leotiomycetes</taxon>
        <taxon>Helotiales</taxon>
        <taxon>Pezizellaceae</taxon>
        <taxon>Calycina</taxon>
    </lineage>
</organism>
<dbReference type="PROSITE" id="PS00518">
    <property type="entry name" value="ZF_RING_1"/>
    <property type="match status" value="1"/>
</dbReference>
<dbReference type="GO" id="GO:0005634">
    <property type="term" value="C:nucleus"/>
    <property type="evidence" value="ECO:0007669"/>
    <property type="project" value="UniProtKB-SubCell"/>
</dbReference>
<evidence type="ECO:0000259" key="20">
    <source>
        <dbReference type="PROSITE" id="PS50089"/>
    </source>
</evidence>
<keyword evidence="14 17" id="KW-0234">DNA repair</keyword>
<evidence type="ECO:0000256" key="15">
    <source>
        <dbReference type="ARBA" id="ARBA00023242"/>
    </source>
</evidence>
<dbReference type="InterPro" id="IPR001841">
    <property type="entry name" value="Znf_RING"/>
</dbReference>
<comment type="caution">
    <text evidence="23">The sequence shown here is derived from an EMBL/GenBank/DDBJ whole genome shotgun (WGS) entry which is preliminary data.</text>
</comment>
<feature type="domain" description="SAP" evidence="21">
    <location>
        <begin position="230"/>
        <end position="264"/>
    </location>
</feature>
<evidence type="ECO:0000313" key="23">
    <source>
        <dbReference type="EMBL" id="KAG9243777.1"/>
    </source>
</evidence>
<feature type="domain" description="UBZ4-type" evidence="22">
    <location>
        <begin position="169"/>
        <end position="196"/>
    </location>
</feature>
<dbReference type="AlphaFoldDB" id="A0A9P8CEH3"/>
<evidence type="ECO:0000256" key="7">
    <source>
        <dbReference type="ARBA" id="ARBA00022679"/>
    </source>
</evidence>
<dbReference type="PROSITE" id="PS50089">
    <property type="entry name" value="ZF_RING_2"/>
    <property type="match status" value="1"/>
</dbReference>
<dbReference type="GO" id="GO:0006281">
    <property type="term" value="P:DNA repair"/>
    <property type="evidence" value="ECO:0007669"/>
    <property type="project" value="UniProtKB-KW"/>
</dbReference>
<dbReference type="Pfam" id="PF13923">
    <property type="entry name" value="zf-C3HC4_2"/>
    <property type="match status" value="1"/>
</dbReference>
<feature type="compositionally biased region" description="Polar residues" evidence="19">
    <location>
        <begin position="353"/>
        <end position="385"/>
    </location>
</feature>
<sequence length="459" mass="51196">MDANLNTENVMDSTDWNDTALPAFEQVDAALRCRVCKDFYETPMITSCAHTFCSRCIRRCLTDKGICPVCNTKDQEMKLRPNLAIGELVDAFAKAWRSAFDLAKSATKGCSVASLGSGKRKRVVEAQTDEGPFKKTRASGRRTRSSTQQSVTIPDSDDDYTDEEPEDGLVSCPICQGRMSVQDVQKHIDKCDGLPPPRKKTPIPAIQHPVFPTRITKPPSKLTTLAHPHYGLLKDGPLRKKLTDQGLRADGSRALLEKRWTEFVIAYNANCDSIIPKSKLELKKHMEKWERAQTVHDREGAMIADKEFDGRAWAMKHDNGFKKLIEDAKRKLTAKDTQQQAEMGSPEQRNRDTMFNSTIKTTVAGSHSQHLQHPQSNMTQTQTTPRAPILKPYENGTLPAAAPPPNQYSDNLFPSTHTHSLKPSDTSQPPDEYDPPLPSQLQHTPTPTRPGSSQQGPCR</sequence>
<evidence type="ECO:0000256" key="8">
    <source>
        <dbReference type="ARBA" id="ARBA00022723"/>
    </source>
</evidence>
<name>A0A9P8CEH3_9HELO</name>
<comment type="catalytic activity">
    <reaction evidence="1 18">
        <text>S-ubiquitinyl-[E2 ubiquitin-conjugating enzyme]-L-cysteine + [acceptor protein]-L-lysine = [E2 ubiquitin-conjugating enzyme]-L-cysteine + N(6)-ubiquitinyl-[acceptor protein]-L-lysine.</text>
        <dbReference type="EC" id="2.3.2.27"/>
    </reaction>
</comment>
<dbReference type="InterPro" id="IPR006642">
    <property type="entry name" value="Rad18_UBZ4"/>
</dbReference>
<comment type="pathway">
    <text evidence="3 18">Protein modification; protein ubiquitination.</text>
</comment>
<dbReference type="GO" id="GO:0006513">
    <property type="term" value="P:protein monoubiquitination"/>
    <property type="evidence" value="ECO:0007669"/>
    <property type="project" value="InterPro"/>
</dbReference>
<dbReference type="EMBL" id="MU253952">
    <property type="protein sequence ID" value="KAG9243777.1"/>
    <property type="molecule type" value="Genomic_DNA"/>
</dbReference>
<dbReference type="InterPro" id="IPR004580">
    <property type="entry name" value="Rad18_fungi"/>
</dbReference>
<evidence type="ECO:0000256" key="5">
    <source>
        <dbReference type="ARBA" id="ARBA00012483"/>
    </source>
</evidence>
<evidence type="ECO:0000256" key="19">
    <source>
        <dbReference type="SAM" id="MobiDB-lite"/>
    </source>
</evidence>
<accession>A0A9P8CEH3</accession>
<feature type="region of interest" description="Disordered" evidence="19">
    <location>
        <begin position="332"/>
        <end position="459"/>
    </location>
</feature>
<keyword evidence="13 18" id="KW-0238">DNA-binding</keyword>
<dbReference type="PANTHER" id="PTHR14134">
    <property type="entry name" value="E3 UBIQUITIN-PROTEIN LIGASE RAD18"/>
    <property type="match status" value="1"/>
</dbReference>
<keyword evidence="8 18" id="KW-0479">Metal-binding</keyword>
<dbReference type="InterPro" id="IPR039577">
    <property type="entry name" value="Rad18"/>
</dbReference>
<evidence type="ECO:0000256" key="1">
    <source>
        <dbReference type="ARBA" id="ARBA00000900"/>
    </source>
</evidence>
<dbReference type="GO" id="GO:0006301">
    <property type="term" value="P:DNA damage tolerance"/>
    <property type="evidence" value="ECO:0007669"/>
    <property type="project" value="InterPro"/>
</dbReference>
<dbReference type="InterPro" id="IPR017907">
    <property type="entry name" value="Znf_RING_CS"/>
</dbReference>
<proteinExistence type="inferred from homology"/>
<evidence type="ECO:0000259" key="21">
    <source>
        <dbReference type="PROSITE" id="PS50800"/>
    </source>
</evidence>
<keyword evidence="7 18" id="KW-0808">Transferase</keyword>
<keyword evidence="9 17" id="KW-0227">DNA damage</keyword>